<organism evidence="1">
    <name type="scientific">Thermogemmatispora argillosa</name>
    <dbReference type="NCBI Taxonomy" id="2045280"/>
    <lineage>
        <taxon>Bacteria</taxon>
        <taxon>Bacillati</taxon>
        <taxon>Chloroflexota</taxon>
        <taxon>Ktedonobacteria</taxon>
        <taxon>Thermogemmatisporales</taxon>
        <taxon>Thermogemmatisporaceae</taxon>
        <taxon>Thermogemmatispora</taxon>
    </lineage>
</organism>
<sequence>MGMTVRRIKWKEGTCPTSSLTFVIACLVAGEIAGSIPSKICLFMATVLPKLARRWPPHLSGAVFLTQRGSAARASTAGSG</sequence>
<evidence type="ECO:0000313" key="1">
    <source>
        <dbReference type="EMBL" id="BBH94697.1"/>
    </source>
</evidence>
<dbReference type="AlphaFoldDB" id="A0A455T2C9"/>
<protein>
    <submittedName>
        <fullName evidence="1">Uncharacterized protein</fullName>
    </submittedName>
</protein>
<dbReference type="EMBL" id="AP019377">
    <property type="protein sequence ID" value="BBH94697.1"/>
    <property type="molecule type" value="Genomic_DNA"/>
</dbReference>
<name>A0A455T2C9_9CHLR</name>
<proteinExistence type="predicted"/>
<gene>
    <name evidence="1" type="ORF">KTA_28960</name>
</gene>
<reference evidence="1" key="1">
    <citation type="submission" date="2018-12" db="EMBL/GenBank/DDBJ databases">
        <title>Novel natural products biosynthetic potential of the class Ktedonobacteria.</title>
        <authorList>
            <person name="Zheng Y."/>
            <person name="Saitou A."/>
            <person name="Wang C.M."/>
            <person name="Toyoda A."/>
            <person name="Minakuchi Y."/>
            <person name="Sekiguchi Y."/>
            <person name="Ueda K."/>
            <person name="Takano H."/>
            <person name="Sakai Y."/>
            <person name="Yokota A."/>
            <person name="Yabe S."/>
        </authorList>
    </citation>
    <scope>NUCLEOTIDE SEQUENCE</scope>
    <source>
        <strain evidence="1">A3-2</strain>
    </source>
</reference>
<dbReference type="PROSITE" id="PS51257">
    <property type="entry name" value="PROKAR_LIPOPROTEIN"/>
    <property type="match status" value="1"/>
</dbReference>
<accession>A0A455T2C9</accession>